<evidence type="ECO:0000256" key="9">
    <source>
        <dbReference type="ARBA" id="ARBA00023204"/>
    </source>
</evidence>
<evidence type="ECO:0000256" key="7">
    <source>
        <dbReference type="ARBA" id="ARBA00022801"/>
    </source>
</evidence>
<gene>
    <name evidence="13" type="ORF">CXG81DRAFT_2890</name>
</gene>
<dbReference type="SUPFAM" id="SSF88723">
    <property type="entry name" value="PIN domain-like"/>
    <property type="match status" value="1"/>
</dbReference>
<proteinExistence type="inferred from homology"/>
<dbReference type="Gene3D" id="1.10.150.20">
    <property type="entry name" value="5' to 3' exonuclease, C-terminal subdomain"/>
    <property type="match status" value="1"/>
</dbReference>
<dbReference type="InterPro" id="IPR029060">
    <property type="entry name" value="PIN-like_dom_sf"/>
</dbReference>
<dbReference type="InterPro" id="IPR006084">
    <property type="entry name" value="XPG/Rad2"/>
</dbReference>
<keyword evidence="6" id="KW-0227">DNA damage</keyword>
<dbReference type="CDD" id="cd09868">
    <property type="entry name" value="PIN_XPG_RAD2"/>
    <property type="match status" value="1"/>
</dbReference>
<dbReference type="InterPro" id="IPR036279">
    <property type="entry name" value="5-3_exonuclease_C_sf"/>
</dbReference>
<dbReference type="PANTHER" id="PTHR16171:SF7">
    <property type="entry name" value="DNA REPAIR PROTEIN RAD2"/>
    <property type="match status" value="1"/>
</dbReference>
<feature type="non-terminal residue" evidence="13">
    <location>
        <position position="1"/>
    </location>
</feature>
<evidence type="ECO:0000256" key="2">
    <source>
        <dbReference type="ARBA" id="ARBA00004123"/>
    </source>
</evidence>
<keyword evidence="7" id="KW-0378">Hydrolase</keyword>
<evidence type="ECO:0000256" key="6">
    <source>
        <dbReference type="ARBA" id="ARBA00022763"/>
    </source>
</evidence>
<evidence type="ECO:0000256" key="10">
    <source>
        <dbReference type="ARBA" id="ARBA00023242"/>
    </source>
</evidence>
<evidence type="ECO:0000313" key="14">
    <source>
        <dbReference type="Proteomes" id="UP000274922"/>
    </source>
</evidence>
<dbReference type="GO" id="GO:0005634">
    <property type="term" value="C:nucleus"/>
    <property type="evidence" value="ECO:0007669"/>
    <property type="project" value="UniProtKB-SubCell"/>
</dbReference>
<dbReference type="CDD" id="cd09904">
    <property type="entry name" value="H3TH_XPG"/>
    <property type="match status" value="1"/>
</dbReference>
<keyword evidence="3" id="KW-0540">Nuclease</keyword>
<dbReference type="SMART" id="SM00279">
    <property type="entry name" value="HhH2"/>
    <property type="match status" value="1"/>
</dbReference>
<dbReference type="SUPFAM" id="SSF47807">
    <property type="entry name" value="5' to 3' exonuclease, C-terminal subdomain"/>
    <property type="match status" value="1"/>
</dbReference>
<feature type="domain" description="XPG-I" evidence="12">
    <location>
        <begin position="3"/>
        <end position="72"/>
    </location>
</feature>
<evidence type="ECO:0000256" key="3">
    <source>
        <dbReference type="ARBA" id="ARBA00022722"/>
    </source>
</evidence>
<dbReference type="SMART" id="SM00484">
    <property type="entry name" value="XPGI"/>
    <property type="match status" value="1"/>
</dbReference>
<sequence length="234" mass="26607">LLALFGIPYIRARSEAESQCAWLFSQGLVDGIVTDDSDVFLFGGTEVYRNMFSQTRYVECYRRGDVESQMKLTRERLIHLAYLLGSDYTDGLPGVGAVTAMEIIDAWPGYAGLEALRTWWQEAQRTGGLSVRSMDPAARKPIHRKLANMKSLVIPDHFPDPRVQEAYLHPLVDTDPAPFVWGKPDVDRIRAFFAQQLQWEASRVEKDLQPVLTAMRDREATGSQRRLEHFFGVT</sequence>
<keyword evidence="9" id="KW-0234">DNA repair</keyword>
<evidence type="ECO:0000256" key="11">
    <source>
        <dbReference type="ARBA" id="ARBA00038112"/>
    </source>
</evidence>
<dbReference type="GO" id="GO:0046872">
    <property type="term" value="F:metal ion binding"/>
    <property type="evidence" value="ECO:0007669"/>
    <property type="project" value="UniProtKB-KW"/>
</dbReference>
<name>A0A4P9X866_9FUNG</name>
<dbReference type="Proteomes" id="UP000274922">
    <property type="component" value="Unassembled WGS sequence"/>
</dbReference>
<dbReference type="EMBL" id="ML014171">
    <property type="protein sequence ID" value="RKP01466.1"/>
    <property type="molecule type" value="Genomic_DNA"/>
</dbReference>
<reference evidence="14" key="1">
    <citation type="journal article" date="2018" name="Nat. Microbiol.">
        <title>Leveraging single-cell genomics to expand the fungal tree of life.</title>
        <authorList>
            <person name="Ahrendt S.R."/>
            <person name="Quandt C.A."/>
            <person name="Ciobanu D."/>
            <person name="Clum A."/>
            <person name="Salamov A."/>
            <person name="Andreopoulos B."/>
            <person name="Cheng J.F."/>
            <person name="Woyke T."/>
            <person name="Pelin A."/>
            <person name="Henrissat B."/>
            <person name="Reynolds N.K."/>
            <person name="Benny G.L."/>
            <person name="Smith M.E."/>
            <person name="James T.Y."/>
            <person name="Grigoriev I.V."/>
        </authorList>
    </citation>
    <scope>NUCLEOTIDE SEQUENCE [LARGE SCALE GENOMIC DNA]</scope>
    <source>
        <strain evidence="14">ATCC 52028</strain>
    </source>
</reference>
<evidence type="ECO:0000256" key="4">
    <source>
        <dbReference type="ARBA" id="ARBA00022723"/>
    </source>
</evidence>
<protein>
    <recommendedName>
        <fullName evidence="12">XPG-I domain-containing protein</fullName>
    </recommendedName>
</protein>
<keyword evidence="10" id="KW-0539">Nucleus</keyword>
<dbReference type="Pfam" id="PF00867">
    <property type="entry name" value="XPG_I"/>
    <property type="match status" value="1"/>
</dbReference>
<organism evidence="13 14">
    <name type="scientific">Caulochytrium protostelioides</name>
    <dbReference type="NCBI Taxonomy" id="1555241"/>
    <lineage>
        <taxon>Eukaryota</taxon>
        <taxon>Fungi</taxon>
        <taxon>Fungi incertae sedis</taxon>
        <taxon>Chytridiomycota</taxon>
        <taxon>Chytridiomycota incertae sedis</taxon>
        <taxon>Chytridiomycetes</taxon>
        <taxon>Caulochytriales</taxon>
        <taxon>Caulochytriaceae</taxon>
        <taxon>Caulochytrium</taxon>
    </lineage>
</organism>
<keyword evidence="5" id="KW-0255">Endonuclease</keyword>
<evidence type="ECO:0000256" key="5">
    <source>
        <dbReference type="ARBA" id="ARBA00022759"/>
    </source>
</evidence>
<dbReference type="STRING" id="1555241.A0A4P9X866"/>
<comment type="subcellular location">
    <subcellularLocation>
        <location evidence="2">Nucleus</location>
    </subcellularLocation>
</comment>
<dbReference type="FunFam" id="1.10.150.20:FF:000030">
    <property type="entry name" value="Flap endonuclease GEN-like 1"/>
    <property type="match status" value="1"/>
</dbReference>
<evidence type="ECO:0000259" key="12">
    <source>
        <dbReference type="SMART" id="SM00484"/>
    </source>
</evidence>
<evidence type="ECO:0000256" key="1">
    <source>
        <dbReference type="ARBA" id="ARBA00001946"/>
    </source>
</evidence>
<feature type="non-terminal residue" evidence="13">
    <location>
        <position position="234"/>
    </location>
</feature>
<dbReference type="PANTHER" id="PTHR16171">
    <property type="entry name" value="DNA REPAIR PROTEIN COMPLEMENTING XP-G CELLS-RELATED"/>
    <property type="match status" value="1"/>
</dbReference>
<dbReference type="InterPro" id="IPR008918">
    <property type="entry name" value="HhH2"/>
</dbReference>
<keyword evidence="8" id="KW-0460">Magnesium</keyword>
<dbReference type="GO" id="GO:0003697">
    <property type="term" value="F:single-stranded DNA binding"/>
    <property type="evidence" value="ECO:0007669"/>
    <property type="project" value="TreeGrafter"/>
</dbReference>
<dbReference type="PRINTS" id="PR00853">
    <property type="entry name" value="XPGRADSUPER"/>
</dbReference>
<dbReference type="GO" id="GO:0006281">
    <property type="term" value="P:DNA repair"/>
    <property type="evidence" value="ECO:0007669"/>
    <property type="project" value="UniProtKB-KW"/>
</dbReference>
<dbReference type="Gene3D" id="3.40.50.1010">
    <property type="entry name" value="5'-nuclease"/>
    <property type="match status" value="1"/>
</dbReference>
<comment type="cofactor">
    <cofactor evidence="1">
        <name>Mg(2+)</name>
        <dbReference type="ChEBI" id="CHEBI:18420"/>
    </cofactor>
</comment>
<evidence type="ECO:0000256" key="8">
    <source>
        <dbReference type="ARBA" id="ARBA00022842"/>
    </source>
</evidence>
<keyword evidence="14" id="KW-1185">Reference proteome</keyword>
<keyword evidence="4" id="KW-0479">Metal-binding</keyword>
<evidence type="ECO:0000313" key="13">
    <source>
        <dbReference type="EMBL" id="RKP01466.1"/>
    </source>
</evidence>
<dbReference type="InterPro" id="IPR006086">
    <property type="entry name" value="XPG-I_dom"/>
</dbReference>
<dbReference type="AlphaFoldDB" id="A0A4P9X866"/>
<dbReference type="GO" id="GO:0048256">
    <property type="term" value="F:flap endonuclease activity"/>
    <property type="evidence" value="ECO:0007669"/>
    <property type="project" value="UniProtKB-ARBA"/>
</dbReference>
<accession>A0A4P9X866</accession>
<comment type="similarity">
    <text evidence="11">Belongs to the XPG/RAD2 endonuclease family. GEN subfamily.</text>
</comment>
<dbReference type="OrthoDB" id="31113at2759"/>